<name>R8GWM0_BACCE</name>
<dbReference type="EMBL" id="AHES01000088">
    <property type="protein sequence ID" value="EOO65012.1"/>
    <property type="molecule type" value="Genomic_DNA"/>
</dbReference>
<feature type="transmembrane region" description="Helical" evidence="1">
    <location>
        <begin position="139"/>
        <end position="160"/>
    </location>
</feature>
<dbReference type="NCBIfam" id="NF038340">
    <property type="entry name" value="SAR2788_fam"/>
    <property type="match status" value="1"/>
</dbReference>
<dbReference type="RefSeq" id="WP_016101426.1">
    <property type="nucleotide sequence ID" value="NZ_KB976278.1"/>
</dbReference>
<dbReference type="PATRIC" id="fig|1053224.3.peg.6204"/>
<evidence type="ECO:0000256" key="1">
    <source>
        <dbReference type="SAM" id="Phobius"/>
    </source>
</evidence>
<keyword evidence="1" id="KW-0472">Membrane</keyword>
<keyword evidence="1" id="KW-1133">Transmembrane helix</keyword>
<organism evidence="2 3">
    <name type="scientific">Bacillus cereus VD021</name>
    <dbReference type="NCBI Taxonomy" id="1053224"/>
    <lineage>
        <taxon>Bacteria</taxon>
        <taxon>Bacillati</taxon>
        <taxon>Bacillota</taxon>
        <taxon>Bacilli</taxon>
        <taxon>Bacillales</taxon>
        <taxon>Bacillaceae</taxon>
        <taxon>Bacillus</taxon>
        <taxon>Bacillus cereus group</taxon>
    </lineage>
</organism>
<reference evidence="2 3" key="1">
    <citation type="submission" date="2012-12" db="EMBL/GenBank/DDBJ databases">
        <title>The Genome Sequence of Bacillus cereus VD021.</title>
        <authorList>
            <consortium name="The Broad Institute Genome Sequencing Platform"/>
            <consortium name="The Broad Institute Genome Sequencing Center for Infectious Disease"/>
            <person name="Feldgarden M."/>
            <person name="Van der Auwera G.A."/>
            <person name="Mahillon J."/>
            <person name="Duprez V."/>
            <person name="Timmery S."/>
            <person name="Mattelet C."/>
            <person name="Dierick K."/>
            <person name="Sun M."/>
            <person name="Yu Z."/>
            <person name="Zhu L."/>
            <person name="Hu X."/>
            <person name="Shank E.B."/>
            <person name="Swiecicka I."/>
            <person name="Hansen B.M."/>
            <person name="Andrup L."/>
            <person name="Walker B."/>
            <person name="Young S.K."/>
            <person name="Zeng Q."/>
            <person name="Gargeya S."/>
            <person name="Fitzgerald M."/>
            <person name="Haas B."/>
            <person name="Abouelleil A."/>
            <person name="Alvarado L."/>
            <person name="Arachchi H.M."/>
            <person name="Berlin A.M."/>
            <person name="Chapman S.B."/>
            <person name="Dewar J."/>
            <person name="Goldberg J."/>
            <person name="Griggs A."/>
            <person name="Gujja S."/>
            <person name="Hansen M."/>
            <person name="Howarth C."/>
            <person name="Imamovic A."/>
            <person name="Larimer J."/>
            <person name="McCowan C."/>
            <person name="Murphy C."/>
            <person name="Neiman D."/>
            <person name="Pearson M."/>
            <person name="Priest M."/>
            <person name="Roberts A."/>
            <person name="Saif S."/>
            <person name="Shea T."/>
            <person name="Sisk P."/>
            <person name="Sykes S."/>
            <person name="Wortman J."/>
            <person name="Nusbaum C."/>
            <person name="Birren B."/>
        </authorList>
    </citation>
    <scope>NUCLEOTIDE SEQUENCE [LARGE SCALE GENOMIC DNA]</scope>
    <source>
        <strain evidence="2 3">VD021</strain>
    </source>
</reference>
<keyword evidence="1" id="KW-0812">Transmembrane</keyword>
<evidence type="ECO:0000313" key="3">
    <source>
        <dbReference type="Proteomes" id="UP000014040"/>
    </source>
</evidence>
<evidence type="ECO:0000313" key="2">
    <source>
        <dbReference type="EMBL" id="EOO65012.1"/>
    </source>
</evidence>
<gene>
    <name evidence="2" type="ORF">IIC_06195</name>
</gene>
<comment type="caution">
    <text evidence="2">The sequence shown here is derived from an EMBL/GenBank/DDBJ whole genome shotgun (WGS) entry which is preliminary data.</text>
</comment>
<protein>
    <submittedName>
        <fullName evidence="2">Uncharacterized protein</fullName>
    </submittedName>
</protein>
<proteinExistence type="predicted"/>
<dbReference type="Proteomes" id="UP000014040">
    <property type="component" value="Unassembled WGS sequence"/>
</dbReference>
<sequence>MLKKTLSIMLAFILFVGIIPNGKVLAEEIIKDENIEVIENNTNKIEVQTEVETTKGDATVSATWNKNNDTFTVTSIEKDSNGNDIKKEYKVDIEEATEDNFKAVFTDIKTNEKFHVNSNEAHASIVFLLPIAGIIGQGLVSHLIAIGAAIVIAGSTYVAVSKVASQLKRKQPEHYAATIRRGDLYVGGSLSYSSAVSRLKGGSDIWSKNSNLAFKVAQGAGKGKRPTNYERHGQQGYYWHYHTWNRSGGHSFFHF</sequence>
<dbReference type="HOGENOM" id="CLU_1088398_0_0_9"/>
<dbReference type="AlphaFoldDB" id="R8GWM0"/>
<accession>R8GWM0</accession>